<dbReference type="AlphaFoldDB" id="X0RZP7"/>
<gene>
    <name evidence="1" type="ORF">S01H1_12603</name>
</gene>
<sequence length="240" mass="26772">MAKKKARKAKGPKNRVVGLEKVKGHLFDPHPDNVAIHPAKQVSAYRELLLALGFAGAITARKVKGRYQILDGHMRVGLDPEYEYPTLILDLTKAEARTFLLTFDPLKDLSKTDMKKLSELADKLTKTQRGAVRSVVNLKSVAQLSAAEDELKAQQFAGDKLQKKMEETGGVALQQERKNFWVYVDFDGFDEEMDGLAYDIEQEVLGIMGTGRSRGIDPAKFLEAVALYAKKHKIKTSLKV</sequence>
<organism evidence="1">
    <name type="scientific">marine sediment metagenome</name>
    <dbReference type="NCBI Taxonomy" id="412755"/>
    <lineage>
        <taxon>unclassified sequences</taxon>
        <taxon>metagenomes</taxon>
        <taxon>ecological metagenomes</taxon>
    </lineage>
</organism>
<comment type="caution">
    <text evidence="1">The sequence shown here is derived from an EMBL/GenBank/DDBJ whole genome shotgun (WGS) entry which is preliminary data.</text>
</comment>
<proteinExistence type="predicted"/>
<protein>
    <recommendedName>
        <fullName evidence="2">ParB/Sulfiredoxin domain-containing protein</fullName>
    </recommendedName>
</protein>
<accession>X0RZP7</accession>
<reference evidence="1" key="1">
    <citation type="journal article" date="2014" name="Front. Microbiol.">
        <title>High frequency of phylogenetically diverse reductive dehalogenase-homologous genes in deep subseafloor sedimentary metagenomes.</title>
        <authorList>
            <person name="Kawai M."/>
            <person name="Futagami T."/>
            <person name="Toyoda A."/>
            <person name="Takaki Y."/>
            <person name="Nishi S."/>
            <person name="Hori S."/>
            <person name="Arai W."/>
            <person name="Tsubouchi T."/>
            <person name="Morono Y."/>
            <person name="Uchiyama I."/>
            <person name="Ito T."/>
            <person name="Fujiyama A."/>
            <person name="Inagaki F."/>
            <person name="Takami H."/>
        </authorList>
    </citation>
    <scope>NUCLEOTIDE SEQUENCE</scope>
    <source>
        <strain evidence="1">Expedition CK06-06</strain>
    </source>
</reference>
<evidence type="ECO:0000313" key="1">
    <source>
        <dbReference type="EMBL" id="GAF69197.1"/>
    </source>
</evidence>
<evidence type="ECO:0008006" key="2">
    <source>
        <dbReference type="Google" id="ProtNLM"/>
    </source>
</evidence>
<name>X0RZP7_9ZZZZ</name>
<dbReference type="EMBL" id="BARS01006477">
    <property type="protein sequence ID" value="GAF69197.1"/>
    <property type="molecule type" value="Genomic_DNA"/>
</dbReference>